<evidence type="ECO:0000256" key="1">
    <source>
        <dbReference type="SAM" id="MobiDB-lite"/>
    </source>
</evidence>
<dbReference type="Proteomes" id="UP001303647">
    <property type="component" value="Unassembled WGS sequence"/>
</dbReference>
<sequence length="411" mass="44979">MSSSSPLSPSSSPSSCTTATRPRPHLLHIPGELRNRIYSELLFLSSGDPAHTFPIHIDPKETIPCLSPERTPVDLALSQLTPLLQTCRQVHLEASTLFYSCARFGLPPKASQAPHQAQVNLVLRAFLDRIGPRNAASVRHLVAPFPVDPDTFVANAFRKSSNDNGDEYGGDEYYDDNDDGKEEAGWSLIPALRRRCPALETLTIDLRGNNGWLQLLAASAPGASTARRLFARLAARLRAAFPQLRRVDVWLTGCDQTWSRTGIATIGWAGISLPVQPTGLVISSSEWKWLRAAVGEGEGEGGRDDARGGSGGGGYETRWYGVPHPRPATHVLYGPPANAVRSVMHDHYTIVDVVWAYVRFGFAWLRSPSKAALDREEAIEWKRWRRAMLANAAPVGSGFQSGNDFKSYGST</sequence>
<feature type="region of interest" description="Disordered" evidence="1">
    <location>
        <begin position="1"/>
        <end position="25"/>
    </location>
</feature>
<gene>
    <name evidence="2" type="ORF">C7999DRAFT_44251</name>
</gene>
<dbReference type="EMBL" id="MU857763">
    <property type="protein sequence ID" value="KAK4244027.1"/>
    <property type="molecule type" value="Genomic_DNA"/>
</dbReference>
<name>A0AAN7CN05_9PEZI</name>
<proteinExistence type="predicted"/>
<keyword evidence="3" id="KW-1185">Reference proteome</keyword>
<reference evidence="2" key="2">
    <citation type="submission" date="2023-05" db="EMBL/GenBank/DDBJ databases">
        <authorList>
            <consortium name="Lawrence Berkeley National Laboratory"/>
            <person name="Steindorff A."/>
            <person name="Hensen N."/>
            <person name="Bonometti L."/>
            <person name="Westerberg I."/>
            <person name="Brannstrom I.O."/>
            <person name="Guillou S."/>
            <person name="Cros-Aarteil S."/>
            <person name="Calhoun S."/>
            <person name="Haridas S."/>
            <person name="Kuo A."/>
            <person name="Mondo S."/>
            <person name="Pangilinan J."/>
            <person name="Riley R."/>
            <person name="Labutti K."/>
            <person name="Andreopoulos B."/>
            <person name="Lipzen A."/>
            <person name="Chen C."/>
            <person name="Yanf M."/>
            <person name="Daum C."/>
            <person name="Ng V."/>
            <person name="Clum A."/>
            <person name="Ohm R."/>
            <person name="Martin F."/>
            <person name="Silar P."/>
            <person name="Natvig D."/>
            <person name="Lalanne C."/>
            <person name="Gautier V."/>
            <person name="Ament-Velasquez S.L."/>
            <person name="Kruys A."/>
            <person name="Hutchinson M.I."/>
            <person name="Powell A.J."/>
            <person name="Barry K."/>
            <person name="Miller A.N."/>
            <person name="Grigoriev I.V."/>
            <person name="Debuchy R."/>
            <person name="Gladieux P."/>
            <person name="Thoren M.H."/>
            <person name="Johannesson H."/>
        </authorList>
    </citation>
    <scope>NUCLEOTIDE SEQUENCE</scope>
    <source>
        <strain evidence="2">CBS 359.72</strain>
    </source>
</reference>
<comment type="caution">
    <text evidence="2">The sequence shown here is derived from an EMBL/GenBank/DDBJ whole genome shotgun (WGS) entry which is preliminary data.</text>
</comment>
<feature type="compositionally biased region" description="Low complexity" evidence="1">
    <location>
        <begin position="1"/>
        <end position="15"/>
    </location>
</feature>
<reference evidence="2" key="1">
    <citation type="journal article" date="2023" name="Mol. Phylogenet. Evol.">
        <title>Genome-scale phylogeny and comparative genomics of the fungal order Sordariales.</title>
        <authorList>
            <person name="Hensen N."/>
            <person name="Bonometti L."/>
            <person name="Westerberg I."/>
            <person name="Brannstrom I.O."/>
            <person name="Guillou S."/>
            <person name="Cros-Aarteil S."/>
            <person name="Calhoun S."/>
            <person name="Haridas S."/>
            <person name="Kuo A."/>
            <person name="Mondo S."/>
            <person name="Pangilinan J."/>
            <person name="Riley R."/>
            <person name="LaButti K."/>
            <person name="Andreopoulos B."/>
            <person name="Lipzen A."/>
            <person name="Chen C."/>
            <person name="Yan M."/>
            <person name="Daum C."/>
            <person name="Ng V."/>
            <person name="Clum A."/>
            <person name="Steindorff A."/>
            <person name="Ohm R.A."/>
            <person name="Martin F."/>
            <person name="Silar P."/>
            <person name="Natvig D.O."/>
            <person name="Lalanne C."/>
            <person name="Gautier V."/>
            <person name="Ament-Velasquez S.L."/>
            <person name="Kruys A."/>
            <person name="Hutchinson M.I."/>
            <person name="Powell A.J."/>
            <person name="Barry K."/>
            <person name="Miller A.N."/>
            <person name="Grigoriev I.V."/>
            <person name="Debuchy R."/>
            <person name="Gladieux P."/>
            <person name="Hiltunen Thoren M."/>
            <person name="Johannesson H."/>
        </authorList>
    </citation>
    <scope>NUCLEOTIDE SEQUENCE</scope>
    <source>
        <strain evidence="2">CBS 359.72</strain>
    </source>
</reference>
<accession>A0AAN7CN05</accession>
<organism evidence="2 3">
    <name type="scientific">Corynascus novoguineensis</name>
    <dbReference type="NCBI Taxonomy" id="1126955"/>
    <lineage>
        <taxon>Eukaryota</taxon>
        <taxon>Fungi</taxon>
        <taxon>Dikarya</taxon>
        <taxon>Ascomycota</taxon>
        <taxon>Pezizomycotina</taxon>
        <taxon>Sordariomycetes</taxon>
        <taxon>Sordariomycetidae</taxon>
        <taxon>Sordariales</taxon>
        <taxon>Chaetomiaceae</taxon>
        <taxon>Corynascus</taxon>
    </lineage>
</organism>
<dbReference type="PANTHER" id="PTHR42085">
    <property type="entry name" value="F-BOX DOMAIN-CONTAINING PROTEIN"/>
    <property type="match status" value="1"/>
</dbReference>
<dbReference type="PANTHER" id="PTHR42085:SF4">
    <property type="entry name" value="F-BOX DOMAIN-CONTAINING PROTEIN"/>
    <property type="match status" value="1"/>
</dbReference>
<protein>
    <submittedName>
        <fullName evidence="2">Uncharacterized protein</fullName>
    </submittedName>
</protein>
<dbReference type="AlphaFoldDB" id="A0AAN7CN05"/>
<evidence type="ECO:0000313" key="3">
    <source>
        <dbReference type="Proteomes" id="UP001303647"/>
    </source>
</evidence>
<evidence type="ECO:0000313" key="2">
    <source>
        <dbReference type="EMBL" id="KAK4244027.1"/>
    </source>
</evidence>
<dbReference type="InterPro" id="IPR038883">
    <property type="entry name" value="AN11006-like"/>
</dbReference>